<evidence type="ECO:0008006" key="9">
    <source>
        <dbReference type="Google" id="ProtNLM"/>
    </source>
</evidence>
<feature type="transmembrane region" description="Helical" evidence="6">
    <location>
        <begin position="134"/>
        <end position="152"/>
    </location>
</feature>
<proteinExistence type="inferred from homology"/>
<evidence type="ECO:0000256" key="4">
    <source>
        <dbReference type="ARBA" id="ARBA00022989"/>
    </source>
</evidence>
<dbReference type="PANTHER" id="PTHR30238:SF4">
    <property type="entry name" value="SLL1022 PROTEIN"/>
    <property type="match status" value="1"/>
</dbReference>
<organism evidence="7 8">
    <name type="scientific">Pseudomonas oryzihabitans</name>
    <dbReference type="NCBI Taxonomy" id="47885"/>
    <lineage>
        <taxon>Bacteria</taxon>
        <taxon>Pseudomonadati</taxon>
        <taxon>Pseudomonadota</taxon>
        <taxon>Gammaproteobacteria</taxon>
        <taxon>Pseudomonadales</taxon>
        <taxon>Pseudomonadaceae</taxon>
        <taxon>Pseudomonas</taxon>
    </lineage>
</organism>
<comment type="similarity">
    <text evidence="2">Belongs to the TerC family.</text>
</comment>
<feature type="transmembrane region" description="Helical" evidence="6">
    <location>
        <begin position="104"/>
        <end position="122"/>
    </location>
</feature>
<protein>
    <recommendedName>
        <fullName evidence="9">TerC family protein</fullName>
    </recommendedName>
</protein>
<evidence type="ECO:0000256" key="3">
    <source>
        <dbReference type="ARBA" id="ARBA00022692"/>
    </source>
</evidence>
<dbReference type="Pfam" id="PF03741">
    <property type="entry name" value="TerC"/>
    <property type="match status" value="1"/>
</dbReference>
<keyword evidence="4 6" id="KW-1133">Transmembrane helix</keyword>
<accession>A0A0U4VML3</accession>
<gene>
    <name evidence="7" type="ORF">APT59_09455</name>
</gene>
<dbReference type="EMBL" id="CP013987">
    <property type="protein sequence ID" value="ALZ84416.1"/>
    <property type="molecule type" value="Genomic_DNA"/>
</dbReference>
<feature type="transmembrane region" description="Helical" evidence="6">
    <location>
        <begin position="164"/>
        <end position="180"/>
    </location>
</feature>
<feature type="transmembrane region" description="Helical" evidence="6">
    <location>
        <begin position="14"/>
        <end position="35"/>
    </location>
</feature>
<evidence type="ECO:0000313" key="7">
    <source>
        <dbReference type="EMBL" id="ALZ84416.1"/>
    </source>
</evidence>
<dbReference type="AlphaFoldDB" id="A0A0U4VML3"/>
<dbReference type="PANTHER" id="PTHR30238">
    <property type="entry name" value="MEMBRANE BOUND PREDICTED REDOX MODULATOR"/>
    <property type="match status" value="1"/>
</dbReference>
<dbReference type="InterPro" id="IPR022301">
    <property type="entry name" value="Integral_membrane_YjbE"/>
</dbReference>
<keyword evidence="5 6" id="KW-0472">Membrane</keyword>
<keyword evidence="3 6" id="KW-0812">Transmembrane</keyword>
<evidence type="ECO:0000256" key="1">
    <source>
        <dbReference type="ARBA" id="ARBA00004141"/>
    </source>
</evidence>
<dbReference type="Proteomes" id="UP000064137">
    <property type="component" value="Chromosome"/>
</dbReference>
<dbReference type="RefSeq" id="WP_059314612.1">
    <property type="nucleotide sequence ID" value="NZ_CP013987.1"/>
</dbReference>
<feature type="transmembrane region" description="Helical" evidence="6">
    <location>
        <begin position="47"/>
        <end position="68"/>
    </location>
</feature>
<dbReference type="NCBIfam" id="TIGR03717">
    <property type="entry name" value="R_switched_YjbE"/>
    <property type="match status" value="1"/>
</dbReference>
<dbReference type="InterPro" id="IPR005496">
    <property type="entry name" value="Integral_membrane_TerC"/>
</dbReference>
<reference evidence="7 8" key="1">
    <citation type="submission" date="2016-01" db="EMBL/GenBank/DDBJ databases">
        <title>Annotation of Pseudomonas oryzihabitans USDA-ARS-USMARC-56511.</title>
        <authorList>
            <person name="Harhay G.P."/>
            <person name="Harhay D.M."/>
            <person name="Smith T.P.L."/>
            <person name="Bono J.L."/>
            <person name="Heaton M.P."/>
            <person name="Clawson M.L."/>
            <person name="Chitko-Mckown C.G."/>
            <person name="Capik S.F."/>
            <person name="DeDonder K.D."/>
            <person name="Apley M.D."/>
            <person name="Lubbers B.V."/>
            <person name="White B.J."/>
            <person name="Larson R.L."/>
        </authorList>
    </citation>
    <scope>NUCLEOTIDE SEQUENCE [LARGE SCALE GENOMIC DNA]</scope>
    <source>
        <strain evidence="7 8">USDA-ARS-USMARC-56511</strain>
    </source>
</reference>
<evidence type="ECO:0000256" key="2">
    <source>
        <dbReference type="ARBA" id="ARBA00007511"/>
    </source>
</evidence>
<feature type="transmembrane region" description="Helical" evidence="6">
    <location>
        <begin position="200"/>
        <end position="221"/>
    </location>
</feature>
<comment type="subcellular location">
    <subcellularLocation>
        <location evidence="1">Membrane</location>
        <topology evidence="1">Multi-pass membrane protein</topology>
    </subcellularLocation>
</comment>
<evidence type="ECO:0000256" key="5">
    <source>
        <dbReference type="ARBA" id="ARBA00023136"/>
    </source>
</evidence>
<dbReference type="OrthoDB" id="5295733at2"/>
<evidence type="ECO:0000256" key="6">
    <source>
        <dbReference type="SAM" id="Phobius"/>
    </source>
</evidence>
<feature type="transmembrane region" description="Helical" evidence="6">
    <location>
        <begin position="74"/>
        <end position="92"/>
    </location>
</feature>
<evidence type="ECO:0000313" key="8">
    <source>
        <dbReference type="Proteomes" id="UP000064137"/>
    </source>
</evidence>
<sequence>MLTTLSDPIFLTSLLQIVIIDILLGGDNAVVIALACRRLPEAQRRKAILGGVAGAVVLRILLLFVASYVLGWPLLKVVGGVLLLWIGIKLLVPEDDEADVKAGTSLGQAIWIIMVADVVMSLDNVIAVAGAAQGHLGLAVTGVLISIPIIIFGSQIILRLMERFRWLVMAGAALLGWIAGKLIASDELLQGWLGTADMHWVPYAAGVLGVLIVLVTGQLLARRTVPA</sequence>
<name>A0A0U4VML3_9PSED</name>
<dbReference type="GO" id="GO:0016020">
    <property type="term" value="C:membrane"/>
    <property type="evidence" value="ECO:0007669"/>
    <property type="project" value="UniProtKB-SubCell"/>
</dbReference>
<dbReference type="KEGG" id="por:APT59_09455"/>